<reference evidence="1 2" key="1">
    <citation type="submission" date="2018-09" db="EMBL/GenBank/DDBJ databases">
        <title>Paenibacillus aracenensis nov. sp. isolated from a cave in southern Spain.</title>
        <authorList>
            <person name="Jurado V."/>
            <person name="Gutierrez-Patricio S."/>
            <person name="Gonzalez-Pimentel J.L."/>
            <person name="Miller A.Z."/>
            <person name="Laiz L."/>
            <person name="Saiz-Jimenez C."/>
        </authorList>
    </citation>
    <scope>NUCLEOTIDE SEQUENCE [LARGE SCALE GENOMIC DNA]</scope>
    <source>
        <strain evidence="1 2">JCM 19203</strain>
    </source>
</reference>
<accession>A0A3A6Q252</accession>
<dbReference type="OrthoDB" id="95576at2"/>
<organism evidence="1 2">
    <name type="scientific">Paenibacillus pinisoli</name>
    <dbReference type="NCBI Taxonomy" id="1276110"/>
    <lineage>
        <taxon>Bacteria</taxon>
        <taxon>Bacillati</taxon>
        <taxon>Bacillota</taxon>
        <taxon>Bacilli</taxon>
        <taxon>Bacillales</taxon>
        <taxon>Paenibacillaceae</taxon>
        <taxon>Paenibacillus</taxon>
    </lineage>
</organism>
<dbReference type="RefSeq" id="WP_120110003.1">
    <property type="nucleotide sequence ID" value="NZ_QXQB01000002.1"/>
</dbReference>
<gene>
    <name evidence="1" type="ORF">D3P09_11810</name>
</gene>
<name>A0A3A6Q252_9BACL</name>
<dbReference type="InterPro" id="IPR022555">
    <property type="entry name" value="DUF2577"/>
</dbReference>
<sequence length="102" mass="11186">MADLLTMIKQAAKGAVDASNPTAVLFAEVTNINPLKVNVDQRFTLPADFLVVPESLTRLEIRLGEPIVIRRGLELGDKVLLLRVQGGQQYIILDRMVSGNDT</sequence>
<dbReference type="Proteomes" id="UP000267798">
    <property type="component" value="Unassembled WGS sequence"/>
</dbReference>
<keyword evidence="2" id="KW-1185">Reference proteome</keyword>
<dbReference type="EMBL" id="QXQB01000002">
    <property type="protein sequence ID" value="RJX40054.1"/>
    <property type="molecule type" value="Genomic_DNA"/>
</dbReference>
<protein>
    <submittedName>
        <fullName evidence="1">DUF2577 domain-containing protein</fullName>
    </submittedName>
</protein>
<dbReference type="AlphaFoldDB" id="A0A3A6Q252"/>
<proteinExistence type="predicted"/>
<dbReference type="Pfam" id="PF10844">
    <property type="entry name" value="DUF2577"/>
    <property type="match status" value="2"/>
</dbReference>
<evidence type="ECO:0000313" key="1">
    <source>
        <dbReference type="EMBL" id="RJX40054.1"/>
    </source>
</evidence>
<evidence type="ECO:0000313" key="2">
    <source>
        <dbReference type="Proteomes" id="UP000267798"/>
    </source>
</evidence>
<comment type="caution">
    <text evidence="1">The sequence shown here is derived from an EMBL/GenBank/DDBJ whole genome shotgun (WGS) entry which is preliminary data.</text>
</comment>